<dbReference type="AlphaFoldDB" id="A0A6I4WB03"/>
<protein>
    <submittedName>
        <fullName evidence="3">Helix-turn-helix domain-containing protein</fullName>
    </submittedName>
</protein>
<dbReference type="Pfam" id="PF19054">
    <property type="entry name" value="DUF5753"/>
    <property type="match status" value="1"/>
</dbReference>
<dbReference type="EMBL" id="WUTW01000002">
    <property type="protein sequence ID" value="MXQ65206.1"/>
    <property type="molecule type" value="Genomic_DNA"/>
</dbReference>
<dbReference type="SUPFAM" id="SSF47413">
    <property type="entry name" value="lambda repressor-like DNA-binding domains"/>
    <property type="match status" value="1"/>
</dbReference>
<dbReference type="InterPro" id="IPR043917">
    <property type="entry name" value="DUF5753"/>
</dbReference>
<sequence>MYPPVRKAEDVPRDRSKNVARPPKKLSPNRTYAEHYGAKIRTNREKKGWIQEELAQKLICDTAQVSRYEHGRLIPDEKTAKIIDMLFETDYFTEHREVAAASRIPPNALELAKYEAEAGMIRAFSPSAVIGLLQTPAYVRALAKDALTPQLADEVVEERDRRQEILDGDNAVKLQAIMSESLIRNLARDPDLGPVQIQMILDRADQWNVQVQLVEQSNITYIGLECGIHLIEPRKKGPLVAWQDGIGKSGRIIEDEAVIKDLVDGYDLVRSAAMPVTDSYQLLKKIQESA</sequence>
<dbReference type="Pfam" id="PF01381">
    <property type="entry name" value="HTH_3"/>
    <property type="match status" value="1"/>
</dbReference>
<evidence type="ECO:0000313" key="4">
    <source>
        <dbReference type="Proteomes" id="UP000431901"/>
    </source>
</evidence>
<organism evidence="3 4">
    <name type="scientific">Actinomadura rayongensis</name>
    <dbReference type="NCBI Taxonomy" id="1429076"/>
    <lineage>
        <taxon>Bacteria</taxon>
        <taxon>Bacillati</taxon>
        <taxon>Actinomycetota</taxon>
        <taxon>Actinomycetes</taxon>
        <taxon>Streptosporangiales</taxon>
        <taxon>Thermomonosporaceae</taxon>
        <taxon>Actinomadura</taxon>
    </lineage>
</organism>
<dbReference type="PROSITE" id="PS50943">
    <property type="entry name" value="HTH_CROC1"/>
    <property type="match status" value="1"/>
</dbReference>
<name>A0A6I4WB03_9ACTN</name>
<dbReference type="OrthoDB" id="3466567at2"/>
<dbReference type="Gene3D" id="1.10.260.40">
    <property type="entry name" value="lambda repressor-like DNA-binding domains"/>
    <property type="match status" value="1"/>
</dbReference>
<dbReference type="Proteomes" id="UP000431901">
    <property type="component" value="Unassembled WGS sequence"/>
</dbReference>
<proteinExistence type="predicted"/>
<dbReference type="GO" id="GO:0003677">
    <property type="term" value="F:DNA binding"/>
    <property type="evidence" value="ECO:0007669"/>
    <property type="project" value="InterPro"/>
</dbReference>
<evidence type="ECO:0000256" key="1">
    <source>
        <dbReference type="SAM" id="MobiDB-lite"/>
    </source>
</evidence>
<keyword evidence="4" id="KW-1185">Reference proteome</keyword>
<feature type="compositionally biased region" description="Basic and acidic residues" evidence="1">
    <location>
        <begin position="1"/>
        <end position="17"/>
    </location>
</feature>
<dbReference type="InterPro" id="IPR001387">
    <property type="entry name" value="Cro/C1-type_HTH"/>
</dbReference>
<dbReference type="InterPro" id="IPR010982">
    <property type="entry name" value="Lambda_DNA-bd_dom_sf"/>
</dbReference>
<evidence type="ECO:0000313" key="3">
    <source>
        <dbReference type="EMBL" id="MXQ65206.1"/>
    </source>
</evidence>
<gene>
    <name evidence="3" type="ORF">GQ466_14285</name>
</gene>
<comment type="caution">
    <text evidence="3">The sequence shown here is derived from an EMBL/GenBank/DDBJ whole genome shotgun (WGS) entry which is preliminary data.</text>
</comment>
<feature type="region of interest" description="Disordered" evidence="1">
    <location>
        <begin position="1"/>
        <end position="30"/>
    </location>
</feature>
<evidence type="ECO:0000259" key="2">
    <source>
        <dbReference type="PROSITE" id="PS50943"/>
    </source>
</evidence>
<dbReference type="SMART" id="SM00530">
    <property type="entry name" value="HTH_XRE"/>
    <property type="match status" value="1"/>
</dbReference>
<reference evidence="3 4" key="1">
    <citation type="submission" date="2019-12" db="EMBL/GenBank/DDBJ databases">
        <title>Nocardia macrotermitis sp. nov. and Nocardia aurantia sp. nov., isolated from the gut of the fungus growing-termite Macrotermes natalensis.</title>
        <authorList>
            <person name="Christine B."/>
            <person name="Rene B."/>
        </authorList>
    </citation>
    <scope>NUCLEOTIDE SEQUENCE [LARGE SCALE GENOMIC DNA]</scope>
    <source>
        <strain evidence="3 4">DSM 102126</strain>
    </source>
</reference>
<dbReference type="CDD" id="cd00093">
    <property type="entry name" value="HTH_XRE"/>
    <property type="match status" value="1"/>
</dbReference>
<accession>A0A6I4WB03</accession>
<feature type="domain" description="HTH cro/C1-type" evidence="2">
    <location>
        <begin position="40"/>
        <end position="92"/>
    </location>
</feature>